<evidence type="ECO:0000313" key="2">
    <source>
        <dbReference type="EMBL" id="KAK3213882.1"/>
    </source>
</evidence>
<protein>
    <recommendedName>
        <fullName evidence="4">Cyclase</fullName>
    </recommendedName>
</protein>
<dbReference type="GO" id="GO:0004061">
    <property type="term" value="F:arylformamidase activity"/>
    <property type="evidence" value="ECO:0007669"/>
    <property type="project" value="InterPro"/>
</dbReference>
<dbReference type="InterPro" id="IPR037175">
    <property type="entry name" value="KFase_sf"/>
</dbReference>
<proteinExistence type="inferred from homology"/>
<dbReference type="Gene3D" id="3.50.30.50">
    <property type="entry name" value="Putative cyclase"/>
    <property type="match status" value="1"/>
</dbReference>
<comment type="similarity">
    <text evidence="1">Belongs to the Cyclase 1 superfamily.</text>
</comment>
<dbReference type="AlphaFoldDB" id="A0AAN6M2V2"/>
<dbReference type="Proteomes" id="UP001280581">
    <property type="component" value="Unassembled WGS sequence"/>
</dbReference>
<dbReference type="EMBL" id="WVTA01000004">
    <property type="protein sequence ID" value="KAK3213882.1"/>
    <property type="molecule type" value="Genomic_DNA"/>
</dbReference>
<gene>
    <name evidence="2" type="ORF">GRF29_28g1324433</name>
</gene>
<dbReference type="GO" id="GO:0019441">
    <property type="term" value="P:L-tryptophan catabolic process to kynurenine"/>
    <property type="evidence" value="ECO:0007669"/>
    <property type="project" value="InterPro"/>
</dbReference>
<dbReference type="InterPro" id="IPR007325">
    <property type="entry name" value="KFase/CYL"/>
</dbReference>
<dbReference type="SUPFAM" id="SSF102198">
    <property type="entry name" value="Putative cyclase"/>
    <property type="match status" value="1"/>
</dbReference>
<evidence type="ECO:0008006" key="4">
    <source>
        <dbReference type="Google" id="ProtNLM"/>
    </source>
</evidence>
<keyword evidence="3" id="KW-1185">Reference proteome</keyword>
<evidence type="ECO:0000313" key="3">
    <source>
        <dbReference type="Proteomes" id="UP001280581"/>
    </source>
</evidence>
<dbReference type="Pfam" id="PF04199">
    <property type="entry name" value="Cyclase"/>
    <property type="match status" value="1"/>
</dbReference>
<organism evidence="2 3">
    <name type="scientific">Pseudopithomyces chartarum</name>
    <dbReference type="NCBI Taxonomy" id="1892770"/>
    <lineage>
        <taxon>Eukaryota</taxon>
        <taxon>Fungi</taxon>
        <taxon>Dikarya</taxon>
        <taxon>Ascomycota</taxon>
        <taxon>Pezizomycotina</taxon>
        <taxon>Dothideomycetes</taxon>
        <taxon>Pleosporomycetidae</taxon>
        <taxon>Pleosporales</taxon>
        <taxon>Massarineae</taxon>
        <taxon>Didymosphaeriaceae</taxon>
        <taxon>Pseudopithomyces</taxon>
    </lineage>
</organism>
<accession>A0AAN6M2V2</accession>
<comment type="caution">
    <text evidence="2">The sequence shown here is derived from an EMBL/GenBank/DDBJ whole genome shotgun (WGS) entry which is preliminary data.</text>
</comment>
<sequence>MRTRSFVNLSPATPTLSTLQYRYSRDSADSPKRINMAHSMHYLVNESLRLALSGQIPGHQLDSFVANLSHLFKVVRPELTASKVFIAVSEPSICGHQYCSCNSRDSSLQKYKISIFVDRKERGRHVTNPWIRATSDIGYEDAVTELMKISSDLVDEKEASVAEAETKKKLLETESVRALHAAAFVSRPQSAKATRSDPFDRLGDSASPSTMLLTWLQQHRVRIVNVTMPENKASSMLKTAQNRLSAIASTFNVGTSSQQQFPAFDDLPKVEGEPQGCIWGFFDKDGVKDECGTLNLLTPVVVHAASREIQSGEHIQLDWPLHNVQFPGFNRKEFSQTKLDLEPLGFKAMDDELYINTQSGSQWDSLKHFAHQKTGKYYNGLTHEQATKSDTNGIHNWCERGGIVGRGVLIDWLSWYEEHKGKAPSPVTRHEIPVDELEATLKWQGTATQPGDIMIIRSGYVRWHNNASGSERKSGTQEKSIAIGLAGNENSVRWLYDRHFAAVAGDTVAFESWPPKLDEGWCLHEWLLVQWGTPIGEMWDLETLSEVCKQKGRYTFFLTSAPLHVRGGIGSPPGAIAIF</sequence>
<dbReference type="PANTHER" id="PTHR34861:SF10">
    <property type="entry name" value="CYCLASE"/>
    <property type="match status" value="1"/>
</dbReference>
<dbReference type="PANTHER" id="PTHR34861">
    <property type="match status" value="1"/>
</dbReference>
<reference evidence="2 3" key="1">
    <citation type="submission" date="2021-02" db="EMBL/GenBank/DDBJ databases">
        <title>Genome assembly of Pseudopithomyces chartarum.</title>
        <authorList>
            <person name="Jauregui R."/>
            <person name="Singh J."/>
            <person name="Voisey C."/>
        </authorList>
    </citation>
    <scope>NUCLEOTIDE SEQUENCE [LARGE SCALE GENOMIC DNA]</scope>
    <source>
        <strain evidence="2 3">AGR01</strain>
    </source>
</reference>
<evidence type="ECO:0000256" key="1">
    <source>
        <dbReference type="ARBA" id="ARBA00007865"/>
    </source>
</evidence>
<name>A0AAN6M2V2_9PLEO</name>